<protein>
    <submittedName>
        <fullName evidence="2">Uncharacterized protein</fullName>
    </submittedName>
</protein>
<dbReference type="AlphaFoldDB" id="A0AAP0K3G2"/>
<reference evidence="2 3" key="1">
    <citation type="submission" date="2024-01" db="EMBL/GenBank/DDBJ databases">
        <title>Genome assemblies of Stephania.</title>
        <authorList>
            <person name="Yang L."/>
        </authorList>
    </citation>
    <scope>NUCLEOTIDE SEQUENCE [LARGE SCALE GENOMIC DNA]</scope>
    <source>
        <strain evidence="2">QJT</strain>
        <tissue evidence="2">Leaf</tissue>
    </source>
</reference>
<name>A0AAP0K3G2_9MAGN</name>
<comment type="caution">
    <text evidence="2">The sequence shown here is derived from an EMBL/GenBank/DDBJ whole genome shotgun (WGS) entry which is preliminary data.</text>
</comment>
<evidence type="ECO:0000313" key="2">
    <source>
        <dbReference type="EMBL" id="KAK9144650.1"/>
    </source>
</evidence>
<evidence type="ECO:0000313" key="3">
    <source>
        <dbReference type="Proteomes" id="UP001417504"/>
    </source>
</evidence>
<proteinExistence type="predicted"/>
<dbReference type="EMBL" id="JBBNAE010000002">
    <property type="protein sequence ID" value="KAK9144650.1"/>
    <property type="molecule type" value="Genomic_DNA"/>
</dbReference>
<gene>
    <name evidence="2" type="ORF">Sjap_004553</name>
</gene>
<keyword evidence="3" id="KW-1185">Reference proteome</keyword>
<organism evidence="2 3">
    <name type="scientific">Stephania japonica</name>
    <dbReference type="NCBI Taxonomy" id="461633"/>
    <lineage>
        <taxon>Eukaryota</taxon>
        <taxon>Viridiplantae</taxon>
        <taxon>Streptophyta</taxon>
        <taxon>Embryophyta</taxon>
        <taxon>Tracheophyta</taxon>
        <taxon>Spermatophyta</taxon>
        <taxon>Magnoliopsida</taxon>
        <taxon>Ranunculales</taxon>
        <taxon>Menispermaceae</taxon>
        <taxon>Menispermoideae</taxon>
        <taxon>Cissampelideae</taxon>
        <taxon>Stephania</taxon>
    </lineage>
</organism>
<feature type="region of interest" description="Disordered" evidence="1">
    <location>
        <begin position="96"/>
        <end position="131"/>
    </location>
</feature>
<evidence type="ECO:0000256" key="1">
    <source>
        <dbReference type="SAM" id="MobiDB-lite"/>
    </source>
</evidence>
<dbReference type="Proteomes" id="UP001417504">
    <property type="component" value="Unassembled WGS sequence"/>
</dbReference>
<accession>A0AAP0K3G2</accession>
<sequence>MTSRGVWDRLGTRQHESGCRKIPEYSSGVNATKDVVKLVSHDVQTREGGNVHALSDASREFTHDAIMTSGTGFTPRGTSWSIKPYDVDRDIQSRGFGNGHALSDVVEGNTPWRKSRRPRQSVSEVTLYVTP</sequence>